<evidence type="ECO:0000313" key="1">
    <source>
        <dbReference type="EMBL" id="CAI6344074.1"/>
    </source>
</evidence>
<evidence type="ECO:0000313" key="2">
    <source>
        <dbReference type="Proteomes" id="UP001160148"/>
    </source>
</evidence>
<name>A0AAV0VK74_9HEMI</name>
<comment type="caution">
    <text evidence="1">The sequence shown here is derived from an EMBL/GenBank/DDBJ whole genome shotgun (WGS) entry which is preliminary data.</text>
</comment>
<reference evidence="1 2" key="1">
    <citation type="submission" date="2023-01" db="EMBL/GenBank/DDBJ databases">
        <authorList>
            <person name="Whitehead M."/>
        </authorList>
    </citation>
    <scope>NUCLEOTIDE SEQUENCE [LARGE SCALE GENOMIC DNA]</scope>
</reference>
<gene>
    <name evidence="1" type="ORF">MEUPH1_LOCUS1250</name>
</gene>
<dbReference type="Proteomes" id="UP001160148">
    <property type="component" value="Unassembled WGS sequence"/>
</dbReference>
<accession>A0AAV0VK74</accession>
<organism evidence="1 2">
    <name type="scientific">Macrosiphum euphorbiae</name>
    <name type="common">potato aphid</name>
    <dbReference type="NCBI Taxonomy" id="13131"/>
    <lineage>
        <taxon>Eukaryota</taxon>
        <taxon>Metazoa</taxon>
        <taxon>Ecdysozoa</taxon>
        <taxon>Arthropoda</taxon>
        <taxon>Hexapoda</taxon>
        <taxon>Insecta</taxon>
        <taxon>Pterygota</taxon>
        <taxon>Neoptera</taxon>
        <taxon>Paraneoptera</taxon>
        <taxon>Hemiptera</taxon>
        <taxon>Sternorrhyncha</taxon>
        <taxon>Aphidomorpha</taxon>
        <taxon>Aphidoidea</taxon>
        <taxon>Aphididae</taxon>
        <taxon>Macrosiphini</taxon>
        <taxon>Macrosiphum</taxon>
    </lineage>
</organism>
<keyword evidence="2" id="KW-1185">Reference proteome</keyword>
<sequence length="113" mass="13271">MEQDKDYILPFEPSNWEKWKRSIMIFILSQNITKDTQKQAIILHRGGQELQDIFFGIPEHGNPPDGTTVFQHTINLLDQHFIPKVNPVFERHVFRKIRQEVNESVGQFISKLG</sequence>
<proteinExistence type="predicted"/>
<dbReference type="AlphaFoldDB" id="A0AAV0VK74"/>
<protein>
    <submittedName>
        <fullName evidence="1">Uncharacterized protein</fullName>
    </submittedName>
</protein>
<dbReference type="EMBL" id="CARXXK010000001">
    <property type="protein sequence ID" value="CAI6344074.1"/>
    <property type="molecule type" value="Genomic_DNA"/>
</dbReference>